<dbReference type="Proteomes" id="UP001057877">
    <property type="component" value="Chromosome"/>
</dbReference>
<gene>
    <name evidence="1" type="ORF">L1F29_22220</name>
</gene>
<evidence type="ECO:0000313" key="1">
    <source>
        <dbReference type="EMBL" id="UVI28156.1"/>
    </source>
</evidence>
<protein>
    <recommendedName>
        <fullName evidence="3">Transposase</fullName>
    </recommendedName>
</protein>
<reference evidence="1" key="1">
    <citation type="submission" date="2022-01" db="EMBL/GenBank/DDBJ databases">
        <title>Paenibacillus spongiae sp. nov., isolated from marine sponge.</title>
        <authorList>
            <person name="Li Z."/>
            <person name="Zhang M."/>
        </authorList>
    </citation>
    <scope>NUCLEOTIDE SEQUENCE</scope>
    <source>
        <strain evidence="1">PHS-Z3</strain>
    </source>
</reference>
<proteinExistence type="predicted"/>
<sequence>MSKLLKGKLISAEKMLVETIYNLEVQENAGLDTTNGVVVGEEASFPTPKVGKGFLWYVNPITGEQWFEEYDRPLTPEEQLMKELEAQRAVTDQLLLDALGGGSIV</sequence>
<evidence type="ECO:0000313" key="2">
    <source>
        <dbReference type="Proteomes" id="UP001057877"/>
    </source>
</evidence>
<accession>A0ABY5S2N9</accession>
<dbReference type="EMBL" id="CP091430">
    <property type="protein sequence ID" value="UVI28156.1"/>
    <property type="molecule type" value="Genomic_DNA"/>
</dbReference>
<name>A0ABY5S2N9_9BACL</name>
<evidence type="ECO:0008006" key="3">
    <source>
        <dbReference type="Google" id="ProtNLM"/>
    </source>
</evidence>
<dbReference type="RefSeq" id="WP_258384243.1">
    <property type="nucleotide sequence ID" value="NZ_CP091430.1"/>
</dbReference>
<organism evidence="1 2">
    <name type="scientific">Paenibacillus spongiae</name>
    <dbReference type="NCBI Taxonomy" id="2909671"/>
    <lineage>
        <taxon>Bacteria</taxon>
        <taxon>Bacillati</taxon>
        <taxon>Bacillota</taxon>
        <taxon>Bacilli</taxon>
        <taxon>Bacillales</taxon>
        <taxon>Paenibacillaceae</taxon>
        <taxon>Paenibacillus</taxon>
    </lineage>
</organism>
<keyword evidence="2" id="KW-1185">Reference proteome</keyword>